<evidence type="ECO:0000256" key="1">
    <source>
        <dbReference type="SAM" id="MobiDB-lite"/>
    </source>
</evidence>
<proteinExistence type="predicted"/>
<gene>
    <name evidence="3" type="ORF">TIFTF001_039725</name>
</gene>
<keyword evidence="4" id="KW-1185">Reference proteome</keyword>
<reference evidence="3" key="1">
    <citation type="submission" date="2023-07" db="EMBL/GenBank/DDBJ databases">
        <title>draft genome sequence of fig (Ficus carica).</title>
        <authorList>
            <person name="Takahashi T."/>
            <person name="Nishimura K."/>
        </authorList>
    </citation>
    <scope>NUCLEOTIDE SEQUENCE</scope>
</reference>
<accession>A0AA87Z727</accession>
<dbReference type="AlphaFoldDB" id="A0AA87Z727"/>
<name>A0AA87Z727_FICCA</name>
<feature type="compositionally biased region" description="Basic and acidic residues" evidence="1">
    <location>
        <begin position="163"/>
        <end position="172"/>
    </location>
</feature>
<dbReference type="InterPro" id="IPR046796">
    <property type="entry name" value="Transposase_32_dom"/>
</dbReference>
<protein>
    <recommendedName>
        <fullName evidence="2">Putative plant transposon protein domain-containing protein</fullName>
    </recommendedName>
</protein>
<organism evidence="3 4">
    <name type="scientific">Ficus carica</name>
    <name type="common">Common fig</name>
    <dbReference type="NCBI Taxonomy" id="3494"/>
    <lineage>
        <taxon>Eukaryota</taxon>
        <taxon>Viridiplantae</taxon>
        <taxon>Streptophyta</taxon>
        <taxon>Embryophyta</taxon>
        <taxon>Tracheophyta</taxon>
        <taxon>Spermatophyta</taxon>
        <taxon>Magnoliopsida</taxon>
        <taxon>eudicotyledons</taxon>
        <taxon>Gunneridae</taxon>
        <taxon>Pentapetalae</taxon>
        <taxon>rosids</taxon>
        <taxon>fabids</taxon>
        <taxon>Rosales</taxon>
        <taxon>Moraceae</taxon>
        <taxon>Ficeae</taxon>
        <taxon>Ficus</taxon>
    </lineage>
</organism>
<dbReference type="Proteomes" id="UP001187192">
    <property type="component" value="Unassembled WGS sequence"/>
</dbReference>
<feature type="domain" description="Putative plant transposon protein" evidence="2">
    <location>
        <begin position="3"/>
        <end position="112"/>
    </location>
</feature>
<evidence type="ECO:0000313" key="3">
    <source>
        <dbReference type="EMBL" id="GMN19116.1"/>
    </source>
</evidence>
<evidence type="ECO:0000313" key="4">
    <source>
        <dbReference type="Proteomes" id="UP001187192"/>
    </source>
</evidence>
<evidence type="ECO:0000259" key="2">
    <source>
        <dbReference type="Pfam" id="PF20167"/>
    </source>
</evidence>
<comment type="caution">
    <text evidence="3">The sequence shown here is derived from an EMBL/GenBank/DDBJ whole genome shotgun (WGS) entry which is preliminary data.</text>
</comment>
<dbReference type="Pfam" id="PF20167">
    <property type="entry name" value="Transposase_32"/>
    <property type="match status" value="1"/>
</dbReference>
<dbReference type="EMBL" id="BTGU01001220">
    <property type="protein sequence ID" value="GMN19116.1"/>
    <property type="molecule type" value="Genomic_DNA"/>
</dbReference>
<feature type="region of interest" description="Disordered" evidence="1">
    <location>
        <begin position="134"/>
        <end position="172"/>
    </location>
</feature>
<sequence length="172" mass="19306">MVVRFDEETINRHLGLVAPEDDDLANYTKQADMQQEKNMKVWFNFINVRLYPTSHVSECSRERALALFAIAKGMRMNVGAIINAAILYASNIDNVALPFPSLLTALFEKAGINTKDNSVCKPIWAFDPNGIVRISNNQPEEGEDEVGPSKASARRKSKASISDLHEMYQHHD</sequence>